<reference evidence="1" key="1">
    <citation type="submission" date="2023-04" db="EMBL/GenBank/DDBJ databases">
        <title>A chromosome-level genome assembly of the parasitoid wasp Eretmocerus hayati.</title>
        <authorList>
            <person name="Zhong Y."/>
            <person name="Liu S."/>
            <person name="Liu Y."/>
        </authorList>
    </citation>
    <scope>NUCLEOTIDE SEQUENCE</scope>
    <source>
        <strain evidence="1">ZJU_SS_LIU_2023</strain>
    </source>
</reference>
<proteinExistence type="predicted"/>
<sequence>MLTCCTAIVARGGGLKLKPAGLQSIVRLGKYSTKVLESPYGEIQVPDQTLSQFIWSRAQNWKDLPAVSCGVSGRSYTFEQAQGMCDLGARSLLSNTGLKPGERMALLLPNIPEYLVAVHAGLRAGLVITFANPLYTVHELTRQFQNCKARCIVTIPQLLDAALQVAKGLDNYDCTICIGGKPDPGNKVLGLESLLGPSKEVDLPQVSSEDVAVLPYSSGTTGVPKGVKLTHRSLVTNIVQLSDPRLVANTDPLGPEPQKTVLTVLPFFHIYGFNTILNYLTYWGAHLISLPKFTPQDYLRCLAEYKPSVLFVVPSLLLFLITHPEVKPEHLQSVKTVFCGAAPMTKTLIDHFFQKIGRDDCCVSQGYGMTETSPGITVTPHSMPHTKGGSCGQLLPSTKARVIDLSTGSDVSGPQQPGELIVKGPQLMNGYLDNEAATKEVIDTDGWLHTGDVVYYDEDEYFYIVDRTKELIKVKGNQVSPTELESLILEIPGVADAAVIGIPDAVAGELPKAFVVKKPGFDKITPDHVQEFVTSKVAEYKKLAGGVSFIEAIPRNPSGKILRNELKSLSS</sequence>
<organism evidence="1 2">
    <name type="scientific">Eretmocerus hayati</name>
    <dbReference type="NCBI Taxonomy" id="131215"/>
    <lineage>
        <taxon>Eukaryota</taxon>
        <taxon>Metazoa</taxon>
        <taxon>Ecdysozoa</taxon>
        <taxon>Arthropoda</taxon>
        <taxon>Hexapoda</taxon>
        <taxon>Insecta</taxon>
        <taxon>Pterygota</taxon>
        <taxon>Neoptera</taxon>
        <taxon>Endopterygota</taxon>
        <taxon>Hymenoptera</taxon>
        <taxon>Apocrita</taxon>
        <taxon>Proctotrupomorpha</taxon>
        <taxon>Chalcidoidea</taxon>
        <taxon>Aphelinidae</taxon>
        <taxon>Aphelininae</taxon>
        <taxon>Eretmocerus</taxon>
    </lineage>
</organism>
<protein>
    <submittedName>
        <fullName evidence="1">Uncharacterized protein</fullName>
    </submittedName>
</protein>
<accession>A0ACC2PLD1</accession>
<comment type="caution">
    <text evidence="1">The sequence shown here is derived from an EMBL/GenBank/DDBJ whole genome shotgun (WGS) entry which is preliminary data.</text>
</comment>
<evidence type="ECO:0000313" key="1">
    <source>
        <dbReference type="EMBL" id="KAJ8683404.1"/>
    </source>
</evidence>
<keyword evidence="2" id="KW-1185">Reference proteome</keyword>
<dbReference type="Proteomes" id="UP001239111">
    <property type="component" value="Chromosome 1"/>
</dbReference>
<evidence type="ECO:0000313" key="2">
    <source>
        <dbReference type="Proteomes" id="UP001239111"/>
    </source>
</evidence>
<dbReference type="EMBL" id="CM056741">
    <property type="protein sequence ID" value="KAJ8683404.1"/>
    <property type="molecule type" value="Genomic_DNA"/>
</dbReference>
<name>A0ACC2PLD1_9HYME</name>
<gene>
    <name evidence="1" type="ORF">QAD02_019196</name>
</gene>